<dbReference type="AlphaFoldDB" id="A0A9P5H0B9"/>
<dbReference type="GO" id="GO:0006351">
    <property type="term" value="P:DNA-templated transcription"/>
    <property type="evidence" value="ECO:0007669"/>
    <property type="project" value="InterPro"/>
</dbReference>
<dbReference type="PANTHER" id="PTHR47338">
    <property type="entry name" value="ZN(II)2CYS6 TRANSCRIPTION FACTOR (EUROFUNG)-RELATED"/>
    <property type="match status" value="1"/>
</dbReference>
<evidence type="ECO:0000256" key="2">
    <source>
        <dbReference type="ARBA" id="ARBA00022723"/>
    </source>
</evidence>
<dbReference type="EMBL" id="JAANBB010000471">
    <property type="protein sequence ID" value="KAF7542202.1"/>
    <property type="molecule type" value="Genomic_DNA"/>
</dbReference>
<gene>
    <name evidence="8" type="ORF">G7Z17_g11793</name>
</gene>
<evidence type="ECO:0000256" key="6">
    <source>
        <dbReference type="SAM" id="MobiDB-lite"/>
    </source>
</evidence>
<feature type="domain" description="Xylanolytic transcriptional activator regulatory" evidence="7">
    <location>
        <begin position="197"/>
        <end position="272"/>
    </location>
</feature>
<dbReference type="Proteomes" id="UP000722485">
    <property type="component" value="Unassembled WGS sequence"/>
</dbReference>
<protein>
    <recommendedName>
        <fullName evidence="7">Xylanolytic transcriptional activator regulatory domain-containing protein</fullName>
    </recommendedName>
</protein>
<comment type="subcellular location">
    <subcellularLocation>
        <location evidence="1">Nucleus</location>
    </subcellularLocation>
</comment>
<organism evidence="8 9">
    <name type="scientific">Cylindrodendrum hubeiense</name>
    <dbReference type="NCBI Taxonomy" id="595255"/>
    <lineage>
        <taxon>Eukaryota</taxon>
        <taxon>Fungi</taxon>
        <taxon>Dikarya</taxon>
        <taxon>Ascomycota</taxon>
        <taxon>Pezizomycotina</taxon>
        <taxon>Sordariomycetes</taxon>
        <taxon>Hypocreomycetidae</taxon>
        <taxon>Hypocreales</taxon>
        <taxon>Nectriaceae</taxon>
        <taxon>Cylindrodendrum</taxon>
    </lineage>
</organism>
<evidence type="ECO:0000313" key="9">
    <source>
        <dbReference type="Proteomes" id="UP000722485"/>
    </source>
</evidence>
<dbReference type="GO" id="GO:0000981">
    <property type="term" value="F:DNA-binding transcription factor activity, RNA polymerase II-specific"/>
    <property type="evidence" value="ECO:0007669"/>
    <property type="project" value="InterPro"/>
</dbReference>
<name>A0A9P5H0B9_9HYPO</name>
<dbReference type="InterPro" id="IPR050815">
    <property type="entry name" value="TF_fung"/>
</dbReference>
<keyword evidence="4" id="KW-0804">Transcription</keyword>
<dbReference type="PANTHER" id="PTHR47338:SF7">
    <property type="entry name" value="ZN(II)2CYS6 TRANSCRIPTION FACTOR (EUROFUNG)"/>
    <property type="match status" value="1"/>
</dbReference>
<evidence type="ECO:0000313" key="8">
    <source>
        <dbReference type="EMBL" id="KAF7542202.1"/>
    </source>
</evidence>
<dbReference type="GO" id="GO:0003677">
    <property type="term" value="F:DNA binding"/>
    <property type="evidence" value="ECO:0007669"/>
    <property type="project" value="InterPro"/>
</dbReference>
<comment type="caution">
    <text evidence="8">The sequence shown here is derived from an EMBL/GenBank/DDBJ whole genome shotgun (WGS) entry which is preliminary data.</text>
</comment>
<evidence type="ECO:0000256" key="4">
    <source>
        <dbReference type="ARBA" id="ARBA00023163"/>
    </source>
</evidence>
<sequence>MASQNNAQEQQDERNLSPFCSETQSPKTVGRQAPSRTAKRSRTDVDARKTVRPVDEPMQDNESEPTASETLPVISRPQSSDIDRHTHGVPNTLLHKHIQAFFANIYPCQANGFIHRGTLLRTFHSGEIDRKLLLAICAVASRFVKDPVASANTTVQSEAWTKEAKTLLYVDDMTTDTVAAALLLARHDVNSGNYSSAWMLSSMATRAALALGLNKESRTDDTPMSFSEQETRRRLFWACYCLDRMMATGLSELVVLRNEHIRLQLPCEEHQYLFSIPCWTPVINLEVEMPAIEQEPSHSSRDIGLFGHYVQIMQMRYSILKYVRNHPENHRELPPWDLSSTFAQCVYKMSTWKKSLTPQFQLLPDTIYVHHSQNQLSPLIMLHVWYEHCMSDLYRIVMPGFPETLPESMLSQAPAGWVQQHQSACISHAINIASIFETVAALVNMERFVFLDTSLPMCVFESICVRLQWLFILPSESLEKRIDEQKASFKTLISHVENMAIYFRQAQWLLKETQKMLFRHGIHIRVASEPYNELISDPWAGILLALIQAAIRGKNVFNVSRMKGARDLIGTRSI</sequence>
<evidence type="ECO:0000259" key="7">
    <source>
        <dbReference type="SMART" id="SM00906"/>
    </source>
</evidence>
<feature type="compositionally biased region" description="Polar residues" evidence="6">
    <location>
        <begin position="18"/>
        <end position="27"/>
    </location>
</feature>
<dbReference type="GO" id="GO:0008270">
    <property type="term" value="F:zinc ion binding"/>
    <property type="evidence" value="ECO:0007669"/>
    <property type="project" value="InterPro"/>
</dbReference>
<dbReference type="InterPro" id="IPR007219">
    <property type="entry name" value="XnlR_reg_dom"/>
</dbReference>
<keyword evidence="5" id="KW-0539">Nucleus</keyword>
<dbReference type="CDD" id="cd12148">
    <property type="entry name" value="fungal_TF_MHR"/>
    <property type="match status" value="1"/>
</dbReference>
<keyword evidence="2" id="KW-0479">Metal-binding</keyword>
<evidence type="ECO:0000256" key="5">
    <source>
        <dbReference type="ARBA" id="ARBA00023242"/>
    </source>
</evidence>
<dbReference type="GO" id="GO:0005634">
    <property type="term" value="C:nucleus"/>
    <property type="evidence" value="ECO:0007669"/>
    <property type="project" value="UniProtKB-SubCell"/>
</dbReference>
<accession>A0A9P5H0B9</accession>
<dbReference type="SMART" id="SM00906">
    <property type="entry name" value="Fungal_trans"/>
    <property type="match status" value="1"/>
</dbReference>
<keyword evidence="3" id="KW-0805">Transcription regulation</keyword>
<keyword evidence="9" id="KW-1185">Reference proteome</keyword>
<dbReference type="OrthoDB" id="5055047at2759"/>
<evidence type="ECO:0000256" key="1">
    <source>
        <dbReference type="ARBA" id="ARBA00004123"/>
    </source>
</evidence>
<dbReference type="Pfam" id="PF04082">
    <property type="entry name" value="Fungal_trans"/>
    <property type="match status" value="1"/>
</dbReference>
<reference evidence="8" key="1">
    <citation type="submission" date="2020-03" db="EMBL/GenBank/DDBJ databases">
        <title>Draft Genome Sequence of Cylindrodendrum hubeiense.</title>
        <authorList>
            <person name="Buettner E."/>
            <person name="Kellner H."/>
        </authorList>
    </citation>
    <scope>NUCLEOTIDE SEQUENCE</scope>
    <source>
        <strain evidence="8">IHI 201604</strain>
    </source>
</reference>
<proteinExistence type="predicted"/>
<feature type="region of interest" description="Disordered" evidence="6">
    <location>
        <begin position="1"/>
        <end position="82"/>
    </location>
</feature>
<evidence type="ECO:0000256" key="3">
    <source>
        <dbReference type="ARBA" id="ARBA00023015"/>
    </source>
</evidence>
<feature type="compositionally biased region" description="Basic and acidic residues" evidence="6">
    <location>
        <begin position="41"/>
        <end position="55"/>
    </location>
</feature>